<protein>
    <recommendedName>
        <fullName evidence="3">F-box protein</fullName>
    </recommendedName>
</protein>
<dbReference type="AlphaFoldDB" id="A0A9E7GFY3"/>
<name>A0A9E7GFY3_9LILI</name>
<evidence type="ECO:0000313" key="2">
    <source>
        <dbReference type="Proteomes" id="UP001055439"/>
    </source>
</evidence>
<dbReference type="EMBL" id="CP097508">
    <property type="protein sequence ID" value="URE11502.1"/>
    <property type="molecule type" value="Genomic_DNA"/>
</dbReference>
<gene>
    <name evidence="1" type="ORF">MUK42_24445</name>
</gene>
<dbReference type="Proteomes" id="UP001055439">
    <property type="component" value="Chromosome 6"/>
</dbReference>
<organism evidence="1 2">
    <name type="scientific">Musa troglodytarum</name>
    <name type="common">fe'i banana</name>
    <dbReference type="NCBI Taxonomy" id="320322"/>
    <lineage>
        <taxon>Eukaryota</taxon>
        <taxon>Viridiplantae</taxon>
        <taxon>Streptophyta</taxon>
        <taxon>Embryophyta</taxon>
        <taxon>Tracheophyta</taxon>
        <taxon>Spermatophyta</taxon>
        <taxon>Magnoliopsida</taxon>
        <taxon>Liliopsida</taxon>
        <taxon>Zingiberales</taxon>
        <taxon>Musaceae</taxon>
        <taxon>Musa</taxon>
    </lineage>
</organism>
<sequence>MNPNDAVHLSTVCKEWQTTTPLYDPIVSKTPWLFTMIDSKDDCILCNVVDDDTSFKIKLPRFVH</sequence>
<evidence type="ECO:0008006" key="3">
    <source>
        <dbReference type="Google" id="ProtNLM"/>
    </source>
</evidence>
<reference evidence="1" key="1">
    <citation type="submission" date="2022-05" db="EMBL/GenBank/DDBJ databases">
        <title>The Musa troglodytarum L. genome provides insights into the mechanism of non-climacteric behaviour and enrichment of carotenoids.</title>
        <authorList>
            <person name="Wang J."/>
        </authorList>
    </citation>
    <scope>NUCLEOTIDE SEQUENCE</scope>
    <source>
        <tissue evidence="1">Leaf</tissue>
    </source>
</reference>
<proteinExistence type="predicted"/>
<evidence type="ECO:0000313" key="1">
    <source>
        <dbReference type="EMBL" id="URE11502.1"/>
    </source>
</evidence>
<keyword evidence="2" id="KW-1185">Reference proteome</keyword>
<accession>A0A9E7GFY3</accession>